<organism evidence="1 2">
    <name type="scientific">Leptospira terpstrae serovar Hualin str. LT 11-33 = ATCC 700639</name>
    <dbReference type="NCBI Taxonomy" id="1257025"/>
    <lineage>
        <taxon>Bacteria</taxon>
        <taxon>Pseudomonadati</taxon>
        <taxon>Spirochaetota</taxon>
        <taxon>Spirochaetia</taxon>
        <taxon>Leptospirales</taxon>
        <taxon>Leptospiraceae</taxon>
        <taxon>Leptospira</taxon>
    </lineage>
</organism>
<evidence type="ECO:0000313" key="2">
    <source>
        <dbReference type="Proteomes" id="UP000012371"/>
    </source>
</evidence>
<dbReference type="AlphaFoldDB" id="N1VTE9"/>
<dbReference type="SUPFAM" id="SSF52266">
    <property type="entry name" value="SGNH hydrolase"/>
    <property type="match status" value="1"/>
</dbReference>
<name>N1VTE9_9LEPT</name>
<dbReference type="NCBIfam" id="NF047474">
    <property type="entry name" value="GDSL_LA_2486"/>
    <property type="match status" value="1"/>
</dbReference>
<proteinExistence type="predicted"/>
<accession>N1VTE9</accession>
<dbReference type="EMBL" id="AOGW02000018">
    <property type="protein sequence ID" value="EMY60280.1"/>
    <property type="molecule type" value="Genomic_DNA"/>
</dbReference>
<dbReference type="STRING" id="1257025.LEP1GSC203_0933"/>
<dbReference type="RefSeq" id="WP_002975526.1">
    <property type="nucleotide sequence ID" value="NZ_AOGW02000018.1"/>
</dbReference>
<reference evidence="1" key="1">
    <citation type="submission" date="2013-03" db="EMBL/GenBank/DDBJ databases">
        <authorList>
            <person name="Harkins D.M."/>
            <person name="Durkin A.S."/>
            <person name="Brinkac L.M."/>
            <person name="Haft D.H."/>
            <person name="Selengut J.D."/>
            <person name="Sanka R."/>
            <person name="DePew J."/>
            <person name="Purushe J."/>
            <person name="Hartskeerl R.A."/>
            <person name="Ahmed A."/>
            <person name="van der Linden H."/>
            <person name="Goris M.G.A."/>
            <person name="Vinetz J.M."/>
            <person name="Sutton G.G."/>
            <person name="Nierman W.C."/>
            <person name="Fouts D.E."/>
        </authorList>
    </citation>
    <scope>NUCLEOTIDE SEQUENCE [LARGE SCALE GENOMIC DNA]</scope>
    <source>
        <strain evidence="1">LT 11-33</strain>
    </source>
</reference>
<gene>
    <name evidence="1" type="ORF">LEP1GSC203_0933</name>
</gene>
<evidence type="ECO:0000313" key="1">
    <source>
        <dbReference type="EMBL" id="EMY60280.1"/>
    </source>
</evidence>
<protein>
    <recommendedName>
        <fullName evidence="3">AlgX/AlgJ SGNH hydrolase-like domain-containing protein</fullName>
    </recommendedName>
</protein>
<comment type="caution">
    <text evidence="1">The sequence shown here is derived from an EMBL/GenBank/DDBJ whole genome shotgun (WGS) entry which is preliminary data.</text>
</comment>
<sequence length="316" mass="36299">MKKFYKISLSIFLPSLLVLLLGEVAFRFQSKTDAEEIRYKKIHCLSGLSEIRLCPNVNDRFTRKDGKTWDIQTNALGERILSNKELTTDLWLLGDSMAMGYGLPSKETPAHYLEAKYKLETRVIAVDAIGTNGILKLLKETLASTKNEDQPKQIYWIWNPSDFIDDTVEKTGLKRFVYPIHYLLSRYSFLYRRLLPSPPTNVYTSYGDPILYSKNHVTYKNLKNFFADPSIPHGKISVLFSWGMSRMGTPDTRDPNYEMAKDFFLEHGVKVIDLRNKTEGLYKEQKQVYIPNDGHPGPALAELFADAIAMHFLNLP</sequence>
<keyword evidence="2" id="KW-1185">Reference proteome</keyword>
<evidence type="ECO:0008006" key="3">
    <source>
        <dbReference type="Google" id="ProtNLM"/>
    </source>
</evidence>
<dbReference type="Proteomes" id="UP000012371">
    <property type="component" value="Unassembled WGS sequence"/>
</dbReference>